<dbReference type="Proteomes" id="UP001566331">
    <property type="component" value="Unassembled WGS sequence"/>
</dbReference>
<organism evidence="3 4">
    <name type="scientific">Luteimonas salinilitoris</name>
    <dbReference type="NCBI Taxonomy" id="3237697"/>
    <lineage>
        <taxon>Bacteria</taxon>
        <taxon>Pseudomonadati</taxon>
        <taxon>Pseudomonadota</taxon>
        <taxon>Gammaproteobacteria</taxon>
        <taxon>Lysobacterales</taxon>
        <taxon>Lysobacteraceae</taxon>
        <taxon>Luteimonas</taxon>
    </lineage>
</organism>
<dbReference type="PANTHER" id="PTHR34351">
    <property type="entry name" value="SLR1927 PROTEIN-RELATED"/>
    <property type="match status" value="1"/>
</dbReference>
<keyword evidence="2" id="KW-0812">Transmembrane</keyword>
<comment type="caution">
    <text evidence="3">The sequence shown here is derived from an EMBL/GenBank/DDBJ whole genome shotgun (WGS) entry which is preliminary data.</text>
</comment>
<keyword evidence="2" id="KW-1133">Transmembrane helix</keyword>
<keyword evidence="2" id="KW-0472">Membrane</keyword>
<evidence type="ECO:0000313" key="3">
    <source>
        <dbReference type="EMBL" id="MEZ0475942.1"/>
    </source>
</evidence>
<dbReference type="PANTHER" id="PTHR34351:SF1">
    <property type="entry name" value="SLR1927 PROTEIN"/>
    <property type="match status" value="1"/>
</dbReference>
<sequence>MRSRSTDATPERRAPAPPRSTTAASVAITPAASGFATTWRRLLLFARPRQPETLPVRFDRSRVYVLPTAFGLFFLVLLLTMGVGALNYNNNPALLLCLLLTGTALASLLGAHLQLSGLEVHAIGAEPVATGRPLLLRVHVRADPKRVRRGLHVEIGDAAATLSLAQGAGEAALELPTAHRGWYELDRIRISTTRPLGLARAWAWVWPEAPLLVYPAPEAHGPPLPEGAGDNAQARLHPSGDDIHHLRGWRRGDSRRAIAWKPSARRDTLLVREYEQPQGADVVLDWRKLAALSYEDRIRRLARWVDEAERDQRRYRLVLPGQPPLGPAGGAQHRHACLRALALLPGQPEPGPAHG</sequence>
<feature type="transmembrane region" description="Helical" evidence="2">
    <location>
        <begin position="92"/>
        <end position="111"/>
    </location>
</feature>
<reference evidence="3 4" key="1">
    <citation type="submission" date="2024-07" db="EMBL/GenBank/DDBJ databases">
        <title>Luteimonas salilacus sp. nov., isolated from the shore soil of Salt Lake in Tibet of China.</title>
        <authorList>
            <person name="Zhang X."/>
            <person name="Li A."/>
        </authorList>
    </citation>
    <scope>NUCLEOTIDE SEQUENCE [LARGE SCALE GENOMIC DNA]</scope>
    <source>
        <strain evidence="3 4">B3-2-R+30</strain>
    </source>
</reference>
<dbReference type="EMBL" id="JBFWIC010000024">
    <property type="protein sequence ID" value="MEZ0475942.1"/>
    <property type="molecule type" value="Genomic_DNA"/>
</dbReference>
<gene>
    <name evidence="3" type="ORF">AB6713_15185</name>
</gene>
<feature type="transmembrane region" description="Helical" evidence="2">
    <location>
        <begin position="63"/>
        <end position="86"/>
    </location>
</feature>
<accession>A0ABV4HT64</accession>
<protein>
    <submittedName>
        <fullName evidence="3">DUF58 domain-containing protein</fullName>
    </submittedName>
</protein>
<feature type="transmembrane region" description="Helical" evidence="2">
    <location>
        <begin position="20"/>
        <end position="42"/>
    </location>
</feature>
<name>A0ABV4HT64_9GAMM</name>
<evidence type="ECO:0000256" key="2">
    <source>
        <dbReference type="SAM" id="Phobius"/>
    </source>
</evidence>
<evidence type="ECO:0000313" key="4">
    <source>
        <dbReference type="Proteomes" id="UP001566331"/>
    </source>
</evidence>
<proteinExistence type="predicted"/>
<keyword evidence="4" id="KW-1185">Reference proteome</keyword>
<evidence type="ECO:0000256" key="1">
    <source>
        <dbReference type="SAM" id="MobiDB-lite"/>
    </source>
</evidence>
<dbReference type="RefSeq" id="WP_370565463.1">
    <property type="nucleotide sequence ID" value="NZ_JBFWIB010000017.1"/>
</dbReference>
<feature type="region of interest" description="Disordered" evidence="1">
    <location>
        <begin position="1"/>
        <end position="23"/>
    </location>
</feature>